<dbReference type="AlphaFoldDB" id="A0AAV3RWB4"/>
<dbReference type="EMBL" id="BAABME010013300">
    <property type="protein sequence ID" value="GAA0186013.1"/>
    <property type="molecule type" value="Genomic_DNA"/>
</dbReference>
<evidence type="ECO:0000313" key="1">
    <source>
        <dbReference type="EMBL" id="GAA0186013.1"/>
    </source>
</evidence>
<proteinExistence type="predicted"/>
<organism evidence="1 2">
    <name type="scientific">Lithospermum erythrorhizon</name>
    <name type="common">Purple gromwell</name>
    <name type="synonym">Lithospermum officinale var. erythrorhizon</name>
    <dbReference type="NCBI Taxonomy" id="34254"/>
    <lineage>
        <taxon>Eukaryota</taxon>
        <taxon>Viridiplantae</taxon>
        <taxon>Streptophyta</taxon>
        <taxon>Embryophyta</taxon>
        <taxon>Tracheophyta</taxon>
        <taxon>Spermatophyta</taxon>
        <taxon>Magnoliopsida</taxon>
        <taxon>eudicotyledons</taxon>
        <taxon>Gunneridae</taxon>
        <taxon>Pentapetalae</taxon>
        <taxon>asterids</taxon>
        <taxon>lamiids</taxon>
        <taxon>Boraginales</taxon>
        <taxon>Boraginaceae</taxon>
        <taxon>Boraginoideae</taxon>
        <taxon>Lithospermeae</taxon>
        <taxon>Lithospermum</taxon>
    </lineage>
</organism>
<evidence type="ECO:0000313" key="2">
    <source>
        <dbReference type="Proteomes" id="UP001454036"/>
    </source>
</evidence>
<protein>
    <submittedName>
        <fullName evidence="1">Uncharacterized protein</fullName>
    </submittedName>
</protein>
<dbReference type="Proteomes" id="UP001454036">
    <property type="component" value="Unassembled WGS sequence"/>
</dbReference>
<reference evidence="1 2" key="1">
    <citation type="submission" date="2024-01" db="EMBL/GenBank/DDBJ databases">
        <title>The complete chloroplast genome sequence of Lithospermum erythrorhizon: insights into the phylogenetic relationship among Boraginaceae species and the maternal lineages of purple gromwells.</title>
        <authorList>
            <person name="Okada T."/>
            <person name="Watanabe K."/>
        </authorList>
    </citation>
    <scope>NUCLEOTIDE SEQUENCE [LARGE SCALE GENOMIC DNA]</scope>
</reference>
<comment type="caution">
    <text evidence="1">The sequence shown here is derived from an EMBL/GenBank/DDBJ whole genome shotgun (WGS) entry which is preliminary data.</text>
</comment>
<gene>
    <name evidence="1" type="ORF">LIER_33301</name>
</gene>
<name>A0AAV3RWB4_LITER</name>
<accession>A0AAV3RWB4</accession>
<sequence length="70" mass="7661">MAASRSRSGVQKPSVFTISVNLRGKTSPPSFSIGNMICLWNAGFYENDFGWGEVTWLCHGCVDAVRFGLC</sequence>
<keyword evidence="2" id="KW-1185">Reference proteome</keyword>